<keyword evidence="4" id="KW-0547">Nucleotide-binding</keyword>
<dbReference type="InterPro" id="IPR014710">
    <property type="entry name" value="RmlC-like_jellyroll"/>
</dbReference>
<dbReference type="AlphaFoldDB" id="A0A669QJ95"/>
<dbReference type="SUPFAM" id="SSF51206">
    <property type="entry name" value="cAMP-binding domain-like"/>
    <property type="match status" value="1"/>
</dbReference>
<evidence type="ECO:0000256" key="6">
    <source>
        <dbReference type="ARBA" id="ARBA00022692"/>
    </source>
</evidence>
<dbReference type="InterPro" id="IPR032406">
    <property type="entry name" value="CLZ_dom"/>
</dbReference>
<dbReference type="Gene3D" id="1.10.287.70">
    <property type="match status" value="1"/>
</dbReference>
<dbReference type="PROSITE" id="PS00888">
    <property type="entry name" value="CNMP_BINDING_1"/>
    <property type="match status" value="1"/>
</dbReference>
<name>A0A669QJ95_PHACC</name>
<evidence type="ECO:0000259" key="18">
    <source>
        <dbReference type="PROSITE" id="PS50042"/>
    </source>
</evidence>
<evidence type="ECO:0000256" key="8">
    <source>
        <dbReference type="ARBA" id="ARBA00023065"/>
    </source>
</evidence>
<dbReference type="GO" id="GO:0030552">
    <property type="term" value="F:cAMP binding"/>
    <property type="evidence" value="ECO:0007669"/>
    <property type="project" value="UniProtKB-KW"/>
</dbReference>
<dbReference type="Gene3D" id="2.60.120.10">
    <property type="entry name" value="Jelly Rolls"/>
    <property type="match status" value="1"/>
</dbReference>
<dbReference type="GO" id="GO:0044877">
    <property type="term" value="F:protein-containing complex binding"/>
    <property type="evidence" value="ECO:0007669"/>
    <property type="project" value="TreeGrafter"/>
</dbReference>
<feature type="domain" description="Cyclic nucleotide-binding" evidence="18">
    <location>
        <begin position="462"/>
        <end position="576"/>
    </location>
</feature>
<reference evidence="19" key="1">
    <citation type="submission" date="2025-08" db="UniProtKB">
        <authorList>
            <consortium name="Ensembl"/>
        </authorList>
    </citation>
    <scope>IDENTIFICATION</scope>
</reference>
<keyword evidence="5" id="KW-0716">Sensory transduction</keyword>
<evidence type="ECO:0000256" key="5">
    <source>
        <dbReference type="ARBA" id="ARBA00022606"/>
    </source>
</evidence>
<dbReference type="PROSITE" id="PS50042">
    <property type="entry name" value="CNMP_BINDING_3"/>
    <property type="match status" value="1"/>
</dbReference>
<evidence type="ECO:0000256" key="15">
    <source>
        <dbReference type="SAM" id="Coils"/>
    </source>
</evidence>
<dbReference type="FunFam" id="1.10.287.630:FF:000001">
    <property type="entry name" value="Cyclic nucleotide-gated channel alpha 3"/>
    <property type="match status" value="1"/>
</dbReference>
<dbReference type="CTD" id="1261"/>
<dbReference type="Gene3D" id="1.10.287.630">
    <property type="entry name" value="Helix hairpin bin"/>
    <property type="match status" value="1"/>
</dbReference>
<keyword evidence="12" id="KW-0407">Ion channel</keyword>
<dbReference type="FunFam" id="1.10.287.70:FF:000030">
    <property type="entry name" value="Cyclic nucleotide-gated channel alpha 3"/>
    <property type="match status" value="1"/>
</dbReference>
<dbReference type="GeneID" id="116236560"/>
<reference evidence="19" key="2">
    <citation type="submission" date="2025-09" db="UniProtKB">
        <authorList>
            <consortium name="Ensembl"/>
        </authorList>
    </citation>
    <scope>IDENTIFICATION</scope>
</reference>
<dbReference type="Pfam" id="PF00027">
    <property type="entry name" value="cNMP_binding"/>
    <property type="match status" value="1"/>
</dbReference>
<dbReference type="CDD" id="cd00038">
    <property type="entry name" value="CAP_ED"/>
    <property type="match status" value="1"/>
</dbReference>
<comment type="subcellular location">
    <subcellularLocation>
        <location evidence="1">Membrane</location>
        <topology evidence="1">Multi-pass membrane protein</topology>
    </subcellularLocation>
</comment>
<evidence type="ECO:0000256" key="17">
    <source>
        <dbReference type="SAM" id="Phobius"/>
    </source>
</evidence>
<dbReference type="PANTHER" id="PTHR45638">
    <property type="entry name" value="CYCLIC NUCLEOTIDE-GATED CATION CHANNEL SUBUNIT A"/>
    <property type="match status" value="1"/>
</dbReference>
<dbReference type="PANTHER" id="PTHR45638:SF6">
    <property type="entry name" value="CYCLIC NUCLEOTIDE-GATED CATION CHANNEL ALPHA-3"/>
    <property type="match status" value="1"/>
</dbReference>
<dbReference type="PROSITE" id="PS00889">
    <property type="entry name" value="CNMP_BINDING_2"/>
    <property type="match status" value="1"/>
</dbReference>
<dbReference type="Proteomes" id="UP000472261">
    <property type="component" value="Unplaced"/>
</dbReference>
<keyword evidence="20" id="KW-1185">Reference proteome</keyword>
<keyword evidence="3" id="KW-0813">Transport</keyword>
<feature type="coiled-coil region" evidence="15">
    <location>
        <begin position="603"/>
        <end position="630"/>
    </location>
</feature>
<evidence type="ECO:0000256" key="16">
    <source>
        <dbReference type="SAM" id="MobiDB-lite"/>
    </source>
</evidence>
<dbReference type="KEGG" id="pcoc:116236560"/>
<comment type="similarity">
    <text evidence="2">Belongs to the cyclic nucleotide-gated cation channel (TC 1.A.1.5) family.</text>
</comment>
<feature type="compositionally biased region" description="Basic and acidic residues" evidence="16">
    <location>
        <begin position="663"/>
        <end position="673"/>
    </location>
</feature>
<evidence type="ECO:0000256" key="3">
    <source>
        <dbReference type="ARBA" id="ARBA00022448"/>
    </source>
</evidence>
<evidence type="ECO:0000256" key="13">
    <source>
        <dbReference type="ARBA" id="ARBA00023305"/>
    </source>
</evidence>
<dbReference type="Gene3D" id="1.20.5.170">
    <property type="match status" value="1"/>
</dbReference>
<evidence type="ECO:0000313" key="19">
    <source>
        <dbReference type="Ensembl" id="ENSPCLP00000020829.1"/>
    </source>
</evidence>
<evidence type="ECO:0000256" key="12">
    <source>
        <dbReference type="ARBA" id="ARBA00023303"/>
    </source>
</evidence>
<organism evidence="19 20">
    <name type="scientific">Phasianus colchicus</name>
    <name type="common">Common pheasant</name>
    <dbReference type="NCBI Taxonomy" id="9054"/>
    <lineage>
        <taxon>Eukaryota</taxon>
        <taxon>Metazoa</taxon>
        <taxon>Chordata</taxon>
        <taxon>Craniata</taxon>
        <taxon>Vertebrata</taxon>
        <taxon>Euteleostomi</taxon>
        <taxon>Archelosauria</taxon>
        <taxon>Archosauria</taxon>
        <taxon>Dinosauria</taxon>
        <taxon>Saurischia</taxon>
        <taxon>Theropoda</taxon>
        <taxon>Coelurosauria</taxon>
        <taxon>Aves</taxon>
        <taxon>Neognathae</taxon>
        <taxon>Galloanserae</taxon>
        <taxon>Galliformes</taxon>
        <taxon>Phasianidae</taxon>
        <taxon>Phasianinae</taxon>
        <taxon>Phasianus</taxon>
    </lineage>
</organism>
<proteinExistence type="inferred from homology"/>
<gene>
    <name evidence="19" type="primary">CNGA3</name>
</gene>
<feature type="region of interest" description="Disordered" evidence="16">
    <location>
        <begin position="653"/>
        <end position="673"/>
    </location>
</feature>
<dbReference type="InterPro" id="IPR018490">
    <property type="entry name" value="cNMP-bd_dom_sf"/>
</dbReference>
<feature type="transmembrane region" description="Helical" evidence="17">
    <location>
        <begin position="358"/>
        <end position="380"/>
    </location>
</feature>
<dbReference type="Ensembl" id="ENSPCLT00000028832.1">
    <property type="protein sequence ID" value="ENSPCLP00000020829.1"/>
    <property type="gene ID" value="ENSPCLG00000018246.1"/>
</dbReference>
<dbReference type="FunFam" id="2.60.120.10:FF:000002">
    <property type="entry name" value="Cyclic nucleotide gated channel alpha 1a"/>
    <property type="match status" value="1"/>
</dbReference>
<dbReference type="RefSeq" id="XP_031461120.1">
    <property type="nucleotide sequence ID" value="XM_031605260.1"/>
</dbReference>
<evidence type="ECO:0000256" key="10">
    <source>
        <dbReference type="ARBA" id="ARBA00023149"/>
    </source>
</evidence>
<dbReference type="SMART" id="SM00100">
    <property type="entry name" value="cNMP"/>
    <property type="match status" value="1"/>
</dbReference>
<evidence type="ECO:0000256" key="9">
    <source>
        <dbReference type="ARBA" id="ARBA00023136"/>
    </source>
</evidence>
<dbReference type="InterPro" id="IPR005821">
    <property type="entry name" value="Ion_trans_dom"/>
</dbReference>
<protein>
    <submittedName>
        <fullName evidence="19">Cyclic nucleotide gated channel subunit alpha 3</fullName>
    </submittedName>
</protein>
<dbReference type="GO" id="GO:0017071">
    <property type="term" value="C:intracellular cyclic nucleotide activated cation channel complex"/>
    <property type="evidence" value="ECO:0007669"/>
    <property type="project" value="TreeGrafter"/>
</dbReference>
<keyword evidence="4" id="KW-0116">cAMP-binding</keyword>
<dbReference type="PRINTS" id="PR01463">
    <property type="entry name" value="EAGCHANLFMLY"/>
</dbReference>
<dbReference type="InterPro" id="IPR018488">
    <property type="entry name" value="cNMP-bd_CS"/>
</dbReference>
<dbReference type="GO" id="GO:0005886">
    <property type="term" value="C:plasma membrane"/>
    <property type="evidence" value="ECO:0007669"/>
    <property type="project" value="TreeGrafter"/>
</dbReference>
<keyword evidence="8" id="KW-0406">Ion transport</keyword>
<dbReference type="GO" id="GO:0005249">
    <property type="term" value="F:voltage-gated potassium channel activity"/>
    <property type="evidence" value="ECO:0007669"/>
    <property type="project" value="InterPro"/>
</dbReference>
<dbReference type="GO" id="GO:0007601">
    <property type="term" value="P:visual perception"/>
    <property type="evidence" value="ECO:0007669"/>
    <property type="project" value="UniProtKB-KW"/>
</dbReference>
<evidence type="ECO:0000256" key="7">
    <source>
        <dbReference type="ARBA" id="ARBA00022989"/>
    </source>
</evidence>
<dbReference type="InterPro" id="IPR050866">
    <property type="entry name" value="CNG_cation_channel"/>
</dbReference>
<dbReference type="Pfam" id="PF00520">
    <property type="entry name" value="Ion_trans"/>
    <property type="match status" value="1"/>
</dbReference>
<keyword evidence="15" id="KW-0175">Coiled coil</keyword>
<evidence type="ECO:0000256" key="14">
    <source>
        <dbReference type="ARBA" id="ARBA00034430"/>
    </source>
</evidence>
<sequence>MAKINTQHSYPGMHGLSVRTTDEDIERIENGFIRTHSLCEDTSSELQRVISMEGRHPSGSQTSPFTGRGAMARLSRFVVSLRSWATRHLHHEDQRPDSFLERIRGPEFVEVSSRQSNIRSFLGIREQPGEVNRQKKEVFVIDPSSNMYYNWLTIIAAPVFYNWCMLICRACFDELQIDHIKLWLFLDYCSDIIYVFDMFVRFRTGFLEQGLLVKDEKKLRDHYTQTVQFKLDVLSLLPTDLAYLKLGLNYPELRFNRLLRIARLFEFFDRTETRTNYPNMFRIGNLVLYILIIIHWNACIYFAISKVIGFGTDSWVYPNVSIPEYGRLSRKYIYSLYWSTLTLTTIGETPPPVKDEEYLFVVIDFLVGVLIFATIVGNVGSMISNMNASRAEFQAKVDSIKQYMHFRKVTKDLEARVIKWFDYLWTNKKTVDEKEVLKNLPDKLKAEIAINVHLDTLKKVRIFQDCEAGLLIELVLKLKPTVFSPGDYICKKGDIGREMYIIKEGKLAVVADDGITQFVVLSDGSYFGEISILNIKGSKSGNRRTANIRSIGYSDLFCLSKDDLMEALTEYPEAKKALEEKGRQILMKDNLIDEEAAKAGADPKDLEEKIDRLETALDTLQTRFARLLAEYSSSQQKVKQRLARVETRVKKYGSGTLSIGEAEPEKPEEQKKD</sequence>
<dbReference type="SUPFAM" id="SSF81324">
    <property type="entry name" value="Voltage-gated potassium channels"/>
    <property type="match status" value="1"/>
</dbReference>
<dbReference type="FunFam" id="1.20.5.300:FF:000002">
    <property type="entry name" value="Cyclic nucleotide-gated channel alpha 3"/>
    <property type="match status" value="1"/>
</dbReference>
<evidence type="ECO:0000256" key="4">
    <source>
        <dbReference type="ARBA" id="ARBA00022566"/>
    </source>
</evidence>
<dbReference type="InterPro" id="IPR000595">
    <property type="entry name" value="cNMP-bd_dom"/>
</dbReference>
<keyword evidence="6 17" id="KW-0812">Transmembrane</keyword>
<comment type="catalytic activity">
    <reaction evidence="14">
        <text>K(+)(in) = K(+)(out)</text>
        <dbReference type="Rhea" id="RHEA:29463"/>
        <dbReference type="ChEBI" id="CHEBI:29103"/>
    </reaction>
</comment>
<dbReference type="Pfam" id="PF16526">
    <property type="entry name" value="CLZ"/>
    <property type="match status" value="1"/>
</dbReference>
<dbReference type="GO" id="GO:0005222">
    <property type="term" value="F:intracellularly cAMP-activated cation channel activity"/>
    <property type="evidence" value="ECO:0007669"/>
    <property type="project" value="TreeGrafter"/>
</dbReference>
<dbReference type="InterPro" id="IPR003938">
    <property type="entry name" value="K_chnl_volt-dep_EAG/ELK/ERG"/>
</dbReference>
<dbReference type="GO" id="GO:0005223">
    <property type="term" value="F:intracellularly cGMP-activated cation channel activity"/>
    <property type="evidence" value="ECO:0007669"/>
    <property type="project" value="TreeGrafter"/>
</dbReference>
<evidence type="ECO:0000256" key="1">
    <source>
        <dbReference type="ARBA" id="ARBA00004141"/>
    </source>
</evidence>
<feature type="transmembrane region" description="Helical" evidence="17">
    <location>
        <begin position="286"/>
        <end position="304"/>
    </location>
</feature>
<evidence type="ECO:0000256" key="2">
    <source>
        <dbReference type="ARBA" id="ARBA00010486"/>
    </source>
</evidence>
<keyword evidence="11" id="KW-1071">Ligand-gated ion channel</keyword>
<keyword evidence="9 17" id="KW-0472">Membrane</keyword>
<dbReference type="GO" id="GO:0030553">
    <property type="term" value="F:cGMP binding"/>
    <property type="evidence" value="ECO:0007669"/>
    <property type="project" value="TreeGrafter"/>
</dbReference>
<keyword evidence="7 17" id="KW-1133">Transmembrane helix</keyword>
<keyword evidence="13" id="KW-0844">Vision</keyword>
<accession>A0A669QJ95</accession>
<evidence type="ECO:0000313" key="20">
    <source>
        <dbReference type="Proteomes" id="UP000472261"/>
    </source>
</evidence>
<keyword evidence="10" id="KW-0114">cAMP</keyword>
<dbReference type="OMA" id="ELQMDHI"/>
<evidence type="ECO:0000256" key="11">
    <source>
        <dbReference type="ARBA" id="ARBA00023286"/>
    </source>
</evidence>